<dbReference type="Pfam" id="PF00498">
    <property type="entry name" value="FHA"/>
    <property type="match status" value="1"/>
</dbReference>
<dbReference type="SMART" id="SM00240">
    <property type="entry name" value="FHA"/>
    <property type="match status" value="2"/>
</dbReference>
<dbReference type="OrthoDB" id="151099at2"/>
<reference evidence="3" key="1">
    <citation type="submission" date="2016-10" db="EMBL/GenBank/DDBJ databases">
        <authorList>
            <person name="Varghese N."/>
            <person name="Submissions S."/>
        </authorList>
    </citation>
    <scope>NUCLEOTIDE SEQUENCE [LARGE SCALE GENOMIC DNA]</scope>
    <source>
        <strain evidence="3">DSM 173</strain>
    </source>
</reference>
<organism evidence="2 3">
    <name type="scientific">Allochromatium warmingii</name>
    <name type="common">Chromatium warmingii</name>
    <dbReference type="NCBI Taxonomy" id="61595"/>
    <lineage>
        <taxon>Bacteria</taxon>
        <taxon>Pseudomonadati</taxon>
        <taxon>Pseudomonadota</taxon>
        <taxon>Gammaproteobacteria</taxon>
        <taxon>Chromatiales</taxon>
        <taxon>Chromatiaceae</taxon>
        <taxon>Allochromatium</taxon>
    </lineage>
</organism>
<dbReference type="STRING" id="61595.SAMN05421644_11539"/>
<keyword evidence="3" id="KW-1185">Reference proteome</keyword>
<dbReference type="SUPFAM" id="SSF49879">
    <property type="entry name" value="SMAD/FHA domain"/>
    <property type="match status" value="2"/>
</dbReference>
<dbReference type="AlphaFoldDB" id="A0A1H3EYE6"/>
<dbReference type="RefSeq" id="WP_091333236.1">
    <property type="nucleotide sequence ID" value="NZ_FNOW01000015.1"/>
</dbReference>
<evidence type="ECO:0000313" key="2">
    <source>
        <dbReference type="EMBL" id="SDX83843.1"/>
    </source>
</evidence>
<dbReference type="EMBL" id="FNOW01000015">
    <property type="protein sequence ID" value="SDX83843.1"/>
    <property type="molecule type" value="Genomic_DNA"/>
</dbReference>
<gene>
    <name evidence="2" type="ORF">SAMN05421644_11539</name>
</gene>
<name>A0A1H3EYE6_ALLWA</name>
<dbReference type="InterPro" id="IPR008984">
    <property type="entry name" value="SMAD_FHA_dom_sf"/>
</dbReference>
<feature type="domain" description="FHA" evidence="1">
    <location>
        <begin position="23"/>
        <end position="72"/>
    </location>
</feature>
<sequence length="240" mass="27099">MPFLRLYSGKTLQQQWELGANCLTIGRAPDNDIVLQHPAVSNHHAHIETDGHQYILVDDASTNGVFVNTQKISRHTLTFWDEIQIHSYKLVFMSTARLAGETASRETTQTAALAQSGTVVMQTRDLDALRKKLEQARVAYLLVVDSGVRILLDKARFTLGRGRECDLRCGGWFAPKLAATIQQQPDAHYILPAKRVRVFVNGEYPCDPVRLVDNSDIKLQGLTLKYYLRPLDESANWQRP</sequence>
<dbReference type="PROSITE" id="PS50006">
    <property type="entry name" value="FHA_DOMAIN"/>
    <property type="match status" value="1"/>
</dbReference>
<dbReference type="Gene3D" id="2.60.200.20">
    <property type="match status" value="2"/>
</dbReference>
<protein>
    <submittedName>
        <fullName evidence="2">FHA domain-containing protein</fullName>
    </submittedName>
</protein>
<dbReference type="CDD" id="cd00060">
    <property type="entry name" value="FHA"/>
    <property type="match status" value="1"/>
</dbReference>
<dbReference type="InterPro" id="IPR000253">
    <property type="entry name" value="FHA_dom"/>
</dbReference>
<dbReference type="Proteomes" id="UP000198672">
    <property type="component" value="Unassembled WGS sequence"/>
</dbReference>
<evidence type="ECO:0000259" key="1">
    <source>
        <dbReference type="PROSITE" id="PS50006"/>
    </source>
</evidence>
<accession>A0A1H3EYE6</accession>
<proteinExistence type="predicted"/>
<evidence type="ECO:0000313" key="3">
    <source>
        <dbReference type="Proteomes" id="UP000198672"/>
    </source>
</evidence>